<gene>
    <name evidence="2" type="ORF">AB1207_16605</name>
</gene>
<name>A0ABV3P9Q5_9ACTN</name>
<evidence type="ECO:0000313" key="3">
    <source>
        <dbReference type="Proteomes" id="UP001555826"/>
    </source>
</evidence>
<keyword evidence="3" id="KW-1185">Reference proteome</keyword>
<sequence>MDVREALVMARELVAQHGLHGWTVVLDRAKTRAGVCRADRREIGLSGPLTALHDEAEVRDTVLHEIAHALVGPRHGHDAVWRATARRIGCSAERTSQGPRPPGPWTGTCPAGHVATRHRRPARVVSCARCGPGFDPSHVVSWTFHGRPVAPSALPASYQEDWAHLAAGSVGPVVRDRLPVGARVRVGGGGPHAGATGEVVKVGRSRYHVRVRRGVLTVPFALAEPLRRT</sequence>
<dbReference type="SMART" id="SM00731">
    <property type="entry name" value="SprT"/>
    <property type="match status" value="1"/>
</dbReference>
<proteinExistence type="predicted"/>
<dbReference type="InterPro" id="IPR006640">
    <property type="entry name" value="SprT-like_domain"/>
</dbReference>
<dbReference type="EMBL" id="JBFNQN010000011">
    <property type="protein sequence ID" value="MEW9266374.1"/>
    <property type="molecule type" value="Genomic_DNA"/>
</dbReference>
<comment type="caution">
    <text evidence="2">The sequence shown here is derived from an EMBL/GenBank/DDBJ whole genome shotgun (WGS) entry which is preliminary data.</text>
</comment>
<feature type="domain" description="SprT-like" evidence="1">
    <location>
        <begin position="1"/>
        <end position="137"/>
    </location>
</feature>
<dbReference type="Proteomes" id="UP001555826">
    <property type="component" value="Unassembled WGS sequence"/>
</dbReference>
<organism evidence="2 3">
    <name type="scientific">Kineococcus endophyticus</name>
    <dbReference type="NCBI Taxonomy" id="1181883"/>
    <lineage>
        <taxon>Bacteria</taxon>
        <taxon>Bacillati</taxon>
        <taxon>Actinomycetota</taxon>
        <taxon>Actinomycetes</taxon>
        <taxon>Kineosporiales</taxon>
        <taxon>Kineosporiaceae</taxon>
        <taxon>Kineococcus</taxon>
    </lineage>
</organism>
<reference evidence="2 3" key="1">
    <citation type="submission" date="2024-07" db="EMBL/GenBank/DDBJ databases">
        <authorList>
            <person name="Thanompreechachai J."/>
            <person name="Duangmal K."/>
        </authorList>
    </citation>
    <scope>NUCLEOTIDE SEQUENCE [LARGE SCALE GENOMIC DNA]</scope>
    <source>
        <strain evidence="2 3">KCTC 19886</strain>
    </source>
</reference>
<evidence type="ECO:0000313" key="2">
    <source>
        <dbReference type="EMBL" id="MEW9266374.1"/>
    </source>
</evidence>
<accession>A0ABV3P9Q5</accession>
<evidence type="ECO:0000259" key="1">
    <source>
        <dbReference type="SMART" id="SM00731"/>
    </source>
</evidence>
<protein>
    <submittedName>
        <fullName evidence="2">SprT-like domain-containing protein</fullName>
    </submittedName>
</protein>
<dbReference type="Pfam" id="PF10263">
    <property type="entry name" value="SprT-like"/>
    <property type="match status" value="1"/>
</dbReference>
<dbReference type="RefSeq" id="WP_367639496.1">
    <property type="nucleotide sequence ID" value="NZ_JBFNQN010000011.1"/>
</dbReference>